<reference evidence="1" key="2">
    <citation type="submission" date="2020-09" db="EMBL/GenBank/DDBJ databases">
        <authorList>
            <person name="Sun Q."/>
            <person name="Zhou Y."/>
        </authorList>
    </citation>
    <scope>NUCLEOTIDE SEQUENCE</scope>
    <source>
        <strain evidence="1">CGMCC 1.7086</strain>
    </source>
</reference>
<dbReference type="EMBL" id="BMLS01000003">
    <property type="protein sequence ID" value="GGO69585.1"/>
    <property type="molecule type" value="Genomic_DNA"/>
</dbReference>
<accession>A0A917Z0J2</accession>
<sequence length="60" mass="6490">MATDGQFALAKLTQVHIKQSALSTAKAHIPTTHCGEICKVMPAKNAQISRSDARTNPTNW</sequence>
<dbReference type="Proteomes" id="UP000606935">
    <property type="component" value="Unassembled WGS sequence"/>
</dbReference>
<evidence type="ECO:0000313" key="2">
    <source>
        <dbReference type="Proteomes" id="UP000606935"/>
    </source>
</evidence>
<gene>
    <name evidence="1" type="ORF">GCM10010982_21100</name>
</gene>
<dbReference type="AlphaFoldDB" id="A0A917Z0J2"/>
<organism evidence="1 2">
    <name type="scientific">Bowmanella pacifica</name>
    <dbReference type="NCBI Taxonomy" id="502051"/>
    <lineage>
        <taxon>Bacteria</taxon>
        <taxon>Pseudomonadati</taxon>
        <taxon>Pseudomonadota</taxon>
        <taxon>Gammaproteobacteria</taxon>
        <taxon>Alteromonadales</taxon>
        <taxon>Alteromonadaceae</taxon>
        <taxon>Bowmanella</taxon>
    </lineage>
</organism>
<comment type="caution">
    <text evidence="1">The sequence shown here is derived from an EMBL/GenBank/DDBJ whole genome shotgun (WGS) entry which is preliminary data.</text>
</comment>
<keyword evidence="2" id="KW-1185">Reference proteome</keyword>
<evidence type="ECO:0000313" key="1">
    <source>
        <dbReference type="EMBL" id="GGO69585.1"/>
    </source>
</evidence>
<proteinExistence type="predicted"/>
<name>A0A917Z0J2_9ALTE</name>
<reference evidence="1" key="1">
    <citation type="journal article" date="2014" name="Int. J. Syst. Evol. Microbiol.">
        <title>Complete genome sequence of Corynebacterium casei LMG S-19264T (=DSM 44701T), isolated from a smear-ripened cheese.</title>
        <authorList>
            <consortium name="US DOE Joint Genome Institute (JGI-PGF)"/>
            <person name="Walter F."/>
            <person name="Albersmeier A."/>
            <person name="Kalinowski J."/>
            <person name="Ruckert C."/>
        </authorList>
    </citation>
    <scope>NUCLEOTIDE SEQUENCE</scope>
    <source>
        <strain evidence="1">CGMCC 1.7086</strain>
    </source>
</reference>
<protein>
    <submittedName>
        <fullName evidence="1">Uncharacterized protein</fullName>
    </submittedName>
</protein>